<accession>A0AAW1DK57</accession>
<keyword evidence="1" id="KW-0812">Transmembrane</keyword>
<sequence length="92" mass="11179">MMLFSLPIIVYLLVLINFKKRFLHYMQKRKQKDISIIYIIFYIIKYKNGEIIFLAGIKLAKIRFFFFFFFKGNCAIFYISSYLNALLEDAFF</sequence>
<dbReference type="EMBL" id="JAPXFL010000002">
    <property type="protein sequence ID" value="KAK9510599.1"/>
    <property type="molecule type" value="Genomic_DNA"/>
</dbReference>
<dbReference type="Proteomes" id="UP001461498">
    <property type="component" value="Unassembled WGS sequence"/>
</dbReference>
<feature type="transmembrane region" description="Helical" evidence="1">
    <location>
        <begin position="34"/>
        <end position="57"/>
    </location>
</feature>
<organism evidence="2 3">
    <name type="scientific">Rhynocoris fuscipes</name>
    <dbReference type="NCBI Taxonomy" id="488301"/>
    <lineage>
        <taxon>Eukaryota</taxon>
        <taxon>Metazoa</taxon>
        <taxon>Ecdysozoa</taxon>
        <taxon>Arthropoda</taxon>
        <taxon>Hexapoda</taxon>
        <taxon>Insecta</taxon>
        <taxon>Pterygota</taxon>
        <taxon>Neoptera</taxon>
        <taxon>Paraneoptera</taxon>
        <taxon>Hemiptera</taxon>
        <taxon>Heteroptera</taxon>
        <taxon>Panheteroptera</taxon>
        <taxon>Cimicomorpha</taxon>
        <taxon>Reduviidae</taxon>
        <taxon>Harpactorinae</taxon>
        <taxon>Harpactorini</taxon>
        <taxon>Rhynocoris</taxon>
    </lineage>
</organism>
<feature type="transmembrane region" description="Helical" evidence="1">
    <location>
        <begin position="64"/>
        <end position="83"/>
    </location>
</feature>
<comment type="caution">
    <text evidence="2">The sequence shown here is derived from an EMBL/GenBank/DDBJ whole genome shotgun (WGS) entry which is preliminary data.</text>
</comment>
<evidence type="ECO:0000256" key="1">
    <source>
        <dbReference type="SAM" id="Phobius"/>
    </source>
</evidence>
<protein>
    <submittedName>
        <fullName evidence="2">Uncharacterized protein</fullName>
    </submittedName>
</protein>
<gene>
    <name evidence="2" type="ORF">O3M35_005345</name>
</gene>
<keyword evidence="3" id="KW-1185">Reference proteome</keyword>
<keyword evidence="1" id="KW-1133">Transmembrane helix</keyword>
<keyword evidence="1" id="KW-0472">Membrane</keyword>
<dbReference type="AlphaFoldDB" id="A0AAW1DK57"/>
<name>A0AAW1DK57_9HEMI</name>
<proteinExistence type="predicted"/>
<evidence type="ECO:0000313" key="3">
    <source>
        <dbReference type="Proteomes" id="UP001461498"/>
    </source>
</evidence>
<evidence type="ECO:0000313" key="2">
    <source>
        <dbReference type="EMBL" id="KAK9510599.1"/>
    </source>
</evidence>
<reference evidence="2 3" key="1">
    <citation type="submission" date="2022-12" db="EMBL/GenBank/DDBJ databases">
        <title>Chromosome-level genome assembly of true bugs.</title>
        <authorList>
            <person name="Ma L."/>
            <person name="Li H."/>
        </authorList>
    </citation>
    <scope>NUCLEOTIDE SEQUENCE [LARGE SCALE GENOMIC DNA]</scope>
    <source>
        <strain evidence="2">Lab_2022b</strain>
    </source>
</reference>